<evidence type="ECO:0000256" key="4">
    <source>
        <dbReference type="SAM" id="MobiDB-lite"/>
    </source>
</evidence>
<gene>
    <name evidence="8" type="ORF">AAHA92_28363</name>
</gene>
<feature type="compositionally biased region" description="Basic and acidic residues" evidence="4">
    <location>
        <begin position="76"/>
        <end position="95"/>
    </location>
</feature>
<dbReference type="InterPro" id="IPR057625">
    <property type="entry name" value="TPR1-6-like_ubiquitin"/>
</dbReference>
<protein>
    <submittedName>
        <fullName evidence="8">Telomere repeat-binding protein 3-like</fullName>
    </submittedName>
</protein>
<keyword evidence="2" id="KW-0238">DNA-binding</keyword>
<feature type="region of interest" description="Disordered" evidence="4">
    <location>
        <begin position="173"/>
        <end position="199"/>
    </location>
</feature>
<dbReference type="PROSITE" id="PS50053">
    <property type="entry name" value="UBIQUITIN_2"/>
    <property type="match status" value="1"/>
</dbReference>
<comment type="caution">
    <text evidence="8">The sequence shown here is derived from an EMBL/GenBank/DDBJ whole genome shotgun (WGS) entry which is preliminary data.</text>
</comment>
<feature type="region of interest" description="Disordered" evidence="4">
    <location>
        <begin position="654"/>
        <end position="681"/>
    </location>
</feature>
<dbReference type="EMBL" id="JBEAFC010000011">
    <property type="protein sequence ID" value="KAL1535602.1"/>
    <property type="molecule type" value="Genomic_DNA"/>
</dbReference>
<dbReference type="InterPro" id="IPR009057">
    <property type="entry name" value="Homeodomain-like_sf"/>
</dbReference>
<accession>A0ABD1FUU8</accession>
<dbReference type="SUPFAM" id="SSF54236">
    <property type="entry name" value="Ubiquitin-like"/>
    <property type="match status" value="1"/>
</dbReference>
<evidence type="ECO:0000259" key="7">
    <source>
        <dbReference type="PROSITE" id="PS51294"/>
    </source>
</evidence>
<dbReference type="Proteomes" id="UP001567538">
    <property type="component" value="Unassembled WGS sequence"/>
</dbReference>
<evidence type="ECO:0000259" key="5">
    <source>
        <dbReference type="PROSITE" id="PS50053"/>
    </source>
</evidence>
<dbReference type="PROSITE" id="PS51294">
    <property type="entry name" value="HTH_MYB"/>
    <property type="match status" value="1"/>
</dbReference>
<name>A0ABD1FUU8_SALDI</name>
<sequence>MVSKKRLGYGFSGYRGPVIPRAPRSIRKRGPHKKLVEENQLCAFELLAAVAGKLLLESESSASSNVAEAKSQLGSSRDRNEKRQPRDDKALKSESFDHGSCTESAFVPKISVQDCNLLFNCKGIPQAENDQAAEQTAVHVSSDFQQKLDYDIKLGSPEEKSLDENATCKIESSNFNGESLNSKVESGSEVQSQDDKNQTGHLSMANTLTVNDPIGEYVNTNVLCNSESSVKFPLYRDSKPDALLKKCYNNVKLGTRDDDENSFRCNKSSTKNRPLRPQPRILRHRMRKMMTSKYWRATPKLMDYELYSASEGMKTFYRYRKSMHARERCQQAPLKKRKLSDRSFSVAIDPEQSSDSIFNLPEKASGASIKGHAKAKDPNVTFSIKSFKVPELYIDVPETATVGSLKRTVVDAVAAILGGGIRVGVIFQGKKVRDDQRTLQQAGISQCANPDNLGFILEPSFTHVSPSETPKKPPVLLPCVADRPLPRSPISPMTHSGVSNASVDPPLVTKLDNLDNNEYILSPTTPDNKLSDAAILDFKALIPAPAPPMNVEPLAAIPANLKHKRSEMSQRRTRRPFSVTEVEALVEAVETLGTGRWRDVKMRAFEDADHRTYVDLKDKWKTLVHTASISPQQRRGEPVPHELLDRVLSAHSYWSQHQSRQHGKHPADPLNVNPSEGILGA</sequence>
<dbReference type="Gene3D" id="1.10.246.220">
    <property type="match status" value="1"/>
</dbReference>
<dbReference type="InterPro" id="IPR017930">
    <property type="entry name" value="Myb_dom"/>
</dbReference>
<comment type="subcellular location">
    <subcellularLocation>
        <location evidence="1">Nucleus</location>
    </subcellularLocation>
</comment>
<organism evidence="8 9">
    <name type="scientific">Salvia divinorum</name>
    <name type="common">Maria pastora</name>
    <name type="synonym">Diviner's sage</name>
    <dbReference type="NCBI Taxonomy" id="28513"/>
    <lineage>
        <taxon>Eukaryota</taxon>
        <taxon>Viridiplantae</taxon>
        <taxon>Streptophyta</taxon>
        <taxon>Embryophyta</taxon>
        <taxon>Tracheophyta</taxon>
        <taxon>Spermatophyta</taxon>
        <taxon>Magnoliopsida</taxon>
        <taxon>eudicotyledons</taxon>
        <taxon>Gunneridae</taxon>
        <taxon>Pentapetalae</taxon>
        <taxon>asterids</taxon>
        <taxon>lamiids</taxon>
        <taxon>Lamiales</taxon>
        <taxon>Lamiaceae</taxon>
        <taxon>Nepetoideae</taxon>
        <taxon>Mentheae</taxon>
        <taxon>Salviinae</taxon>
        <taxon>Salvia</taxon>
        <taxon>Salvia subgen. Calosphace</taxon>
    </lineage>
</organism>
<feature type="domain" description="Ubiquitin-like" evidence="5">
    <location>
        <begin position="380"/>
        <end position="446"/>
    </location>
</feature>
<reference evidence="8 9" key="1">
    <citation type="submission" date="2024-06" db="EMBL/GenBank/DDBJ databases">
        <title>A chromosome level genome sequence of Diviner's sage (Salvia divinorum).</title>
        <authorList>
            <person name="Ford S.A."/>
            <person name="Ro D.-K."/>
            <person name="Ness R.W."/>
            <person name="Phillips M.A."/>
        </authorList>
    </citation>
    <scope>NUCLEOTIDE SEQUENCE [LARGE SCALE GENOMIC DNA]</scope>
    <source>
        <strain evidence="8">SAF-2024a</strain>
        <tissue evidence="8">Leaf</tissue>
    </source>
</reference>
<dbReference type="SUPFAM" id="SSF46689">
    <property type="entry name" value="Homeodomain-like"/>
    <property type="match status" value="1"/>
</dbReference>
<dbReference type="PANTHER" id="PTHR21717:SF78">
    <property type="entry name" value="TELOMERE REPEAT-BINDING PROTEIN 4-LIKE"/>
    <property type="match status" value="1"/>
</dbReference>
<feature type="domain" description="HTH myb-type" evidence="7">
    <location>
        <begin position="569"/>
        <end position="628"/>
    </location>
</feature>
<dbReference type="InterPro" id="IPR029071">
    <property type="entry name" value="Ubiquitin-like_domsf"/>
</dbReference>
<keyword evidence="3" id="KW-0539">Nucleus</keyword>
<keyword evidence="9" id="KW-1185">Reference proteome</keyword>
<dbReference type="GO" id="GO:0042162">
    <property type="term" value="F:telomeric DNA binding"/>
    <property type="evidence" value="ECO:0007669"/>
    <property type="project" value="UniProtKB-ARBA"/>
</dbReference>
<dbReference type="InterPro" id="IPR031105">
    <property type="entry name" value="TRP_plant"/>
</dbReference>
<feature type="region of interest" description="Disordered" evidence="4">
    <location>
        <begin position="66"/>
        <end position="95"/>
    </location>
</feature>
<dbReference type="SMART" id="SM00717">
    <property type="entry name" value="SANT"/>
    <property type="match status" value="1"/>
</dbReference>
<dbReference type="AlphaFoldDB" id="A0ABD1FUU8"/>
<dbReference type="InterPro" id="IPR000626">
    <property type="entry name" value="Ubiquitin-like_dom"/>
</dbReference>
<evidence type="ECO:0000259" key="6">
    <source>
        <dbReference type="PROSITE" id="PS50090"/>
    </source>
</evidence>
<dbReference type="PANTHER" id="PTHR21717">
    <property type="entry name" value="TELOMERIC REPEAT BINDING PROTEIN"/>
    <property type="match status" value="1"/>
</dbReference>
<evidence type="ECO:0000256" key="1">
    <source>
        <dbReference type="ARBA" id="ARBA00004123"/>
    </source>
</evidence>
<evidence type="ECO:0000256" key="3">
    <source>
        <dbReference type="ARBA" id="ARBA00023242"/>
    </source>
</evidence>
<feature type="compositionally biased region" description="Polar residues" evidence="4">
    <location>
        <begin position="173"/>
        <end position="191"/>
    </location>
</feature>
<dbReference type="CDD" id="cd11660">
    <property type="entry name" value="SANT_TRF"/>
    <property type="match status" value="1"/>
</dbReference>
<evidence type="ECO:0000256" key="2">
    <source>
        <dbReference type="ARBA" id="ARBA00023125"/>
    </source>
</evidence>
<evidence type="ECO:0000313" key="8">
    <source>
        <dbReference type="EMBL" id="KAL1535602.1"/>
    </source>
</evidence>
<dbReference type="GO" id="GO:0005634">
    <property type="term" value="C:nucleus"/>
    <property type="evidence" value="ECO:0007669"/>
    <property type="project" value="UniProtKB-SubCell"/>
</dbReference>
<proteinExistence type="predicted"/>
<dbReference type="PROSITE" id="PS50090">
    <property type="entry name" value="MYB_LIKE"/>
    <property type="match status" value="1"/>
</dbReference>
<dbReference type="InterPro" id="IPR001005">
    <property type="entry name" value="SANT/Myb"/>
</dbReference>
<evidence type="ECO:0000313" key="9">
    <source>
        <dbReference type="Proteomes" id="UP001567538"/>
    </source>
</evidence>
<dbReference type="Pfam" id="PF23603">
    <property type="entry name" value="Ubiquitin_TPR1"/>
    <property type="match status" value="1"/>
</dbReference>
<feature type="domain" description="Myb-like" evidence="6">
    <location>
        <begin position="569"/>
        <end position="624"/>
    </location>
</feature>